<dbReference type="Gene3D" id="1.20.1070.10">
    <property type="entry name" value="Rhodopsin 7-helix transmembrane proteins"/>
    <property type="match status" value="1"/>
</dbReference>
<dbReference type="SUPFAM" id="SSF81321">
    <property type="entry name" value="Family A G protein-coupled receptor-like"/>
    <property type="match status" value="1"/>
</dbReference>
<evidence type="ECO:0000256" key="1">
    <source>
        <dbReference type="ARBA" id="ARBA00004651"/>
    </source>
</evidence>
<keyword evidence="2" id="KW-1003">Cell membrane</keyword>
<keyword evidence="3 9" id="KW-0812">Transmembrane</keyword>
<dbReference type="InParanoid" id="A0A7M7HKJ4"/>
<protein>
    <recommendedName>
        <fullName evidence="12">G-protein coupled receptors family 1 profile domain-containing protein</fullName>
    </recommendedName>
</protein>
<dbReference type="OMA" id="HETSDIF"/>
<feature type="transmembrane region" description="Helical" evidence="11">
    <location>
        <begin position="108"/>
        <end position="127"/>
    </location>
</feature>
<keyword evidence="5 9" id="KW-0297">G-protein coupled receptor</keyword>
<accession>A0A7M7HKJ4</accession>
<dbReference type="PANTHER" id="PTHR24228">
    <property type="entry name" value="B2 BRADYKININ RECEPTOR/ANGIOTENSIN II RECEPTOR"/>
    <property type="match status" value="1"/>
</dbReference>
<keyword evidence="8 9" id="KW-0807">Transducer</keyword>
<evidence type="ECO:0000256" key="6">
    <source>
        <dbReference type="ARBA" id="ARBA00023136"/>
    </source>
</evidence>
<name>A0A7M7HKJ4_STRPU</name>
<evidence type="ECO:0000256" key="3">
    <source>
        <dbReference type="ARBA" id="ARBA00022692"/>
    </source>
</evidence>
<evidence type="ECO:0000256" key="7">
    <source>
        <dbReference type="ARBA" id="ARBA00023170"/>
    </source>
</evidence>
<dbReference type="OrthoDB" id="10044919at2759"/>
<sequence length="432" mass="47764">MEGNILPTTKAIITNRSSDTDIFVFEDYNQRIAIAIILCIVFVVGSIGNTLVITAVVLSRKLRSSTNWFIVNLGCSDLLTCLCLPFNVVASVSDGWPLPGWICAANSAVHWVCLGSSVTTLAFIAFNRWYLLTKSGTQFKKLYTTRNICFMLLSAWIYPALLVLVPHFAGLGRLGYSHKFKACGQDNSIPTSFLYSLIAGACAIIPVFIVTVVIYVRIYIFVSRQSKKMNQLKIAGAPQARGIDNVNVEMSSSEFVSNEPNTLTSGMTITQSRSTSNLDTSPSTETDTSNGPGKLRIENLPKNTPLEMSGNQPRLSPEGTKANQKRLRPIQQNSPDTKARPHLNKYNVTVTKRLAVVVLAFIICLLPFGVCVLIYSSDPGIPWTGIMLTFNSCVNPLIYARTMPEFRKVMLAIIRCRSKDITEPIACIRRFR</sequence>
<dbReference type="SMART" id="SM01381">
    <property type="entry name" value="7TM_GPCR_Srsx"/>
    <property type="match status" value="1"/>
</dbReference>
<keyword evidence="14" id="KW-1185">Reference proteome</keyword>
<proteinExistence type="inferred from homology"/>
<dbReference type="EnsemblMetazoa" id="XM_011667173">
    <property type="protein sequence ID" value="XP_011665475"/>
    <property type="gene ID" value="LOC105438850"/>
</dbReference>
<comment type="similarity">
    <text evidence="9">Belongs to the G-protein coupled receptor 1 family.</text>
</comment>
<dbReference type="GO" id="GO:0071880">
    <property type="term" value="P:adenylate cyclase-activating adrenergic receptor signaling pathway"/>
    <property type="evidence" value="ECO:0000318"/>
    <property type="project" value="GO_Central"/>
</dbReference>
<feature type="domain" description="G-protein coupled receptors family 1 profile" evidence="12">
    <location>
        <begin position="48"/>
        <end position="399"/>
    </location>
</feature>
<evidence type="ECO:0000256" key="2">
    <source>
        <dbReference type="ARBA" id="ARBA00022475"/>
    </source>
</evidence>
<dbReference type="GeneID" id="105438850"/>
<dbReference type="PRINTS" id="PR00237">
    <property type="entry name" value="GPCRRHODOPSN"/>
</dbReference>
<feature type="transmembrane region" description="Helical" evidence="11">
    <location>
        <begin position="148"/>
        <end position="169"/>
    </location>
</feature>
<feature type="region of interest" description="Disordered" evidence="10">
    <location>
        <begin position="254"/>
        <end position="340"/>
    </location>
</feature>
<feature type="transmembrane region" description="Helical" evidence="11">
    <location>
        <begin position="381"/>
        <end position="400"/>
    </location>
</feature>
<evidence type="ECO:0000256" key="5">
    <source>
        <dbReference type="ARBA" id="ARBA00023040"/>
    </source>
</evidence>
<dbReference type="GO" id="GO:0004930">
    <property type="term" value="F:G protein-coupled receptor activity"/>
    <property type="evidence" value="ECO:0000318"/>
    <property type="project" value="GO_Central"/>
</dbReference>
<dbReference type="GO" id="GO:0043410">
    <property type="term" value="P:positive regulation of MAPK cascade"/>
    <property type="evidence" value="ECO:0000318"/>
    <property type="project" value="GO_Central"/>
</dbReference>
<dbReference type="RefSeq" id="XP_011665475.2">
    <property type="nucleotide sequence ID" value="XM_011667173.2"/>
</dbReference>
<evidence type="ECO:0000256" key="8">
    <source>
        <dbReference type="ARBA" id="ARBA00023224"/>
    </source>
</evidence>
<dbReference type="KEGG" id="spu:105438850"/>
<reference evidence="13" key="2">
    <citation type="submission" date="2021-01" db="UniProtKB">
        <authorList>
            <consortium name="EnsemblMetazoa"/>
        </authorList>
    </citation>
    <scope>IDENTIFICATION</scope>
</reference>
<feature type="transmembrane region" description="Helical" evidence="11">
    <location>
        <begin position="32"/>
        <end position="57"/>
    </location>
</feature>
<keyword evidence="4 11" id="KW-1133">Transmembrane helix</keyword>
<evidence type="ECO:0000256" key="11">
    <source>
        <dbReference type="SAM" id="Phobius"/>
    </source>
</evidence>
<dbReference type="AlphaFoldDB" id="A0A7M7HKJ4"/>
<dbReference type="InterPro" id="IPR000276">
    <property type="entry name" value="GPCR_Rhodpsn"/>
</dbReference>
<dbReference type="PANTHER" id="PTHR24228:SF72">
    <property type="entry name" value="G-PROTEIN COUPLED RECEPTORS FAMILY 1 PROFILE DOMAIN-CONTAINING PROTEIN"/>
    <property type="match status" value="1"/>
</dbReference>
<comment type="subcellular location">
    <subcellularLocation>
        <location evidence="1">Cell membrane</location>
        <topology evidence="1">Multi-pass membrane protein</topology>
    </subcellularLocation>
</comment>
<keyword evidence="6 11" id="KW-0472">Membrane</keyword>
<feature type="transmembrane region" description="Helical" evidence="11">
    <location>
        <begin position="69"/>
        <end position="88"/>
    </location>
</feature>
<dbReference type="PROSITE" id="PS00237">
    <property type="entry name" value="G_PROTEIN_RECEP_F1_1"/>
    <property type="match status" value="1"/>
</dbReference>
<evidence type="ECO:0000259" key="12">
    <source>
        <dbReference type="PROSITE" id="PS50262"/>
    </source>
</evidence>
<evidence type="ECO:0000256" key="9">
    <source>
        <dbReference type="RuleBase" id="RU000688"/>
    </source>
</evidence>
<feature type="compositionally biased region" description="Polar residues" evidence="10">
    <location>
        <begin position="254"/>
        <end position="291"/>
    </location>
</feature>
<feature type="transmembrane region" description="Helical" evidence="11">
    <location>
        <begin position="194"/>
        <end position="220"/>
    </location>
</feature>
<dbReference type="Pfam" id="PF00001">
    <property type="entry name" value="7tm_1"/>
    <property type="match status" value="1"/>
</dbReference>
<dbReference type="Proteomes" id="UP000007110">
    <property type="component" value="Unassembled WGS sequence"/>
</dbReference>
<dbReference type="CDD" id="cd00637">
    <property type="entry name" value="7tm_classA_rhodopsin-like"/>
    <property type="match status" value="1"/>
</dbReference>
<dbReference type="PROSITE" id="PS50262">
    <property type="entry name" value="G_PROTEIN_RECEP_F1_2"/>
    <property type="match status" value="1"/>
</dbReference>
<feature type="transmembrane region" description="Helical" evidence="11">
    <location>
        <begin position="354"/>
        <end position="375"/>
    </location>
</feature>
<evidence type="ECO:0000313" key="13">
    <source>
        <dbReference type="EnsemblMetazoa" id="XP_011665475"/>
    </source>
</evidence>
<evidence type="ECO:0000256" key="10">
    <source>
        <dbReference type="SAM" id="MobiDB-lite"/>
    </source>
</evidence>
<reference evidence="14" key="1">
    <citation type="submission" date="2015-02" db="EMBL/GenBank/DDBJ databases">
        <title>Genome sequencing for Strongylocentrotus purpuratus.</title>
        <authorList>
            <person name="Murali S."/>
            <person name="Liu Y."/>
            <person name="Vee V."/>
            <person name="English A."/>
            <person name="Wang M."/>
            <person name="Skinner E."/>
            <person name="Han Y."/>
            <person name="Muzny D.M."/>
            <person name="Worley K.C."/>
            <person name="Gibbs R.A."/>
        </authorList>
    </citation>
    <scope>NUCLEOTIDE SEQUENCE</scope>
</reference>
<dbReference type="InterPro" id="IPR017452">
    <property type="entry name" value="GPCR_Rhodpsn_7TM"/>
</dbReference>
<evidence type="ECO:0000313" key="14">
    <source>
        <dbReference type="Proteomes" id="UP000007110"/>
    </source>
</evidence>
<dbReference type="GO" id="GO:0005886">
    <property type="term" value="C:plasma membrane"/>
    <property type="evidence" value="ECO:0000318"/>
    <property type="project" value="GO_Central"/>
</dbReference>
<dbReference type="FunFam" id="1.20.1070.10:FF:000339">
    <property type="entry name" value="Uncharacterized protein"/>
    <property type="match status" value="1"/>
</dbReference>
<evidence type="ECO:0000256" key="4">
    <source>
        <dbReference type="ARBA" id="ARBA00022989"/>
    </source>
</evidence>
<keyword evidence="7 9" id="KW-0675">Receptor</keyword>
<organism evidence="13 14">
    <name type="scientific">Strongylocentrotus purpuratus</name>
    <name type="common">Purple sea urchin</name>
    <dbReference type="NCBI Taxonomy" id="7668"/>
    <lineage>
        <taxon>Eukaryota</taxon>
        <taxon>Metazoa</taxon>
        <taxon>Echinodermata</taxon>
        <taxon>Eleutherozoa</taxon>
        <taxon>Echinozoa</taxon>
        <taxon>Echinoidea</taxon>
        <taxon>Euechinoidea</taxon>
        <taxon>Echinacea</taxon>
        <taxon>Camarodonta</taxon>
        <taxon>Echinidea</taxon>
        <taxon>Strongylocentrotidae</taxon>
        <taxon>Strongylocentrotus</taxon>
    </lineage>
</organism>